<protein>
    <submittedName>
        <fullName evidence="8">RagB/SusD family nutrient uptake outer membrane protein</fullName>
    </submittedName>
</protein>
<evidence type="ECO:0000259" key="7">
    <source>
        <dbReference type="Pfam" id="PF14322"/>
    </source>
</evidence>
<evidence type="ECO:0000256" key="5">
    <source>
        <dbReference type="ARBA" id="ARBA00023237"/>
    </source>
</evidence>
<evidence type="ECO:0000256" key="2">
    <source>
        <dbReference type="ARBA" id="ARBA00006275"/>
    </source>
</evidence>
<proteinExistence type="inferred from homology"/>
<dbReference type="InterPro" id="IPR011990">
    <property type="entry name" value="TPR-like_helical_dom_sf"/>
</dbReference>
<feature type="domain" description="SusD-like N-terminal" evidence="7">
    <location>
        <begin position="59"/>
        <end position="208"/>
    </location>
</feature>
<dbReference type="Gene3D" id="1.25.40.390">
    <property type="match status" value="1"/>
</dbReference>
<evidence type="ECO:0000313" key="8">
    <source>
        <dbReference type="EMBL" id="MDI9861800.1"/>
    </source>
</evidence>
<dbReference type="InterPro" id="IPR012944">
    <property type="entry name" value="SusD_RagB_dom"/>
</dbReference>
<comment type="subcellular location">
    <subcellularLocation>
        <location evidence="1">Cell outer membrane</location>
    </subcellularLocation>
</comment>
<keyword evidence="3" id="KW-0732">Signal</keyword>
<keyword evidence="4" id="KW-0472">Membrane</keyword>
<name>A0ABT6YDY3_9BACT</name>
<dbReference type="EMBL" id="JASHIF010000022">
    <property type="protein sequence ID" value="MDI9861800.1"/>
    <property type="molecule type" value="Genomic_DNA"/>
</dbReference>
<comment type="caution">
    <text evidence="8">The sequence shown here is derived from an EMBL/GenBank/DDBJ whole genome shotgun (WGS) entry which is preliminary data.</text>
</comment>
<dbReference type="Proteomes" id="UP001236507">
    <property type="component" value="Unassembled WGS sequence"/>
</dbReference>
<evidence type="ECO:0000256" key="3">
    <source>
        <dbReference type="ARBA" id="ARBA00022729"/>
    </source>
</evidence>
<organism evidence="8 9">
    <name type="scientific">Flectobacillus roseus</name>
    <dbReference type="NCBI Taxonomy" id="502259"/>
    <lineage>
        <taxon>Bacteria</taxon>
        <taxon>Pseudomonadati</taxon>
        <taxon>Bacteroidota</taxon>
        <taxon>Cytophagia</taxon>
        <taxon>Cytophagales</taxon>
        <taxon>Flectobacillaceae</taxon>
        <taxon>Flectobacillus</taxon>
    </lineage>
</organism>
<feature type="domain" description="RagB/SusD" evidence="6">
    <location>
        <begin position="323"/>
        <end position="594"/>
    </location>
</feature>
<dbReference type="RefSeq" id="WP_283346155.1">
    <property type="nucleotide sequence ID" value="NZ_JASHIF010000022.1"/>
</dbReference>
<dbReference type="SUPFAM" id="SSF48452">
    <property type="entry name" value="TPR-like"/>
    <property type="match status" value="1"/>
</dbReference>
<accession>A0ABT6YDY3</accession>
<dbReference type="PROSITE" id="PS51257">
    <property type="entry name" value="PROKAR_LIPOPROTEIN"/>
    <property type="match status" value="1"/>
</dbReference>
<evidence type="ECO:0000256" key="4">
    <source>
        <dbReference type="ARBA" id="ARBA00023136"/>
    </source>
</evidence>
<keyword evidence="5" id="KW-0998">Cell outer membrane</keyword>
<comment type="similarity">
    <text evidence="2">Belongs to the SusD family.</text>
</comment>
<sequence length="595" mass="65868">MNKGILKFLACILLLTSCQDLIEPAQENNRQLDPNAYLPSDSRFPFGILLNGYNRIPSNSWSFNDVATDDAVTNDQNNGYLKMATGQWTANNNPANQWTNCYAGIQYMNIMLGEVDKVKWVADPVASKLFAMRIKGEAFGIRALLMYNLLQAHAGVGKGGNMLGVPILTKTQTTSDNFNLPRASFDDCIKQIYTDLDSADVRLPLDYLNLVSGQESQIPTKYGSVTIEQYNRAFGVTFSGLLSGRIAKAIRAKVALLAASPAFNPNNANKWVDAANYSAQVLNLNGGINAITSNVASGLTWYSNTAEIAALKDGANPPEILWRNNWGENRDLEQANFPPTLFGNGRINPTQNLVDAFPTVNGFPISDPSSGFNPNDPYSNRDPRLKMFILVNGATAGVNNTAINTAADGTTNDGLNKVATSTRTGYYMRKLLRQDVNLNPTSSTNQRHYKPHIRYTEIALSYAEAANEAWGPTGTGTNAYSAFDILRAIRRRAGIGLANNDAYLESIKNNKEQMRQLIRNERRLELCFEGFRFWDLRRWDANLTEAAKGVSIRSGAYTVLPSVESRVFQNYMKYGPIPYSEVLKYSALEQNQGWN</sequence>
<reference evidence="8 9" key="1">
    <citation type="submission" date="2023-05" db="EMBL/GenBank/DDBJ databases">
        <title>Novel species of genus Flectobacillus isolated from stream in China.</title>
        <authorList>
            <person name="Lu H."/>
        </authorList>
    </citation>
    <scope>NUCLEOTIDE SEQUENCE [LARGE SCALE GENOMIC DNA]</scope>
    <source>
        <strain evidence="8 9">KCTC 42575</strain>
    </source>
</reference>
<keyword evidence="9" id="KW-1185">Reference proteome</keyword>
<evidence type="ECO:0000259" key="6">
    <source>
        <dbReference type="Pfam" id="PF07980"/>
    </source>
</evidence>
<evidence type="ECO:0000256" key="1">
    <source>
        <dbReference type="ARBA" id="ARBA00004442"/>
    </source>
</evidence>
<gene>
    <name evidence="8" type="ORF">QM524_21445</name>
</gene>
<dbReference type="Pfam" id="PF07980">
    <property type="entry name" value="SusD_RagB"/>
    <property type="match status" value="1"/>
</dbReference>
<dbReference type="InterPro" id="IPR033985">
    <property type="entry name" value="SusD-like_N"/>
</dbReference>
<dbReference type="Pfam" id="PF14322">
    <property type="entry name" value="SusD-like_3"/>
    <property type="match status" value="1"/>
</dbReference>
<evidence type="ECO:0000313" key="9">
    <source>
        <dbReference type="Proteomes" id="UP001236507"/>
    </source>
</evidence>